<name>A0A317MUM6_9GAMM</name>
<dbReference type="Proteomes" id="UP000246569">
    <property type="component" value="Unassembled WGS sequence"/>
</dbReference>
<accession>A0A317MUM6</accession>
<keyword evidence="2" id="KW-1185">Reference proteome</keyword>
<protein>
    <submittedName>
        <fullName evidence="1">Uncharacterized protein</fullName>
    </submittedName>
</protein>
<dbReference type="RefSeq" id="WP_110018400.1">
    <property type="nucleotide sequence ID" value="NZ_QGTJ01000005.1"/>
</dbReference>
<reference evidence="1 2" key="1">
    <citation type="submission" date="2018-05" db="EMBL/GenBank/DDBJ databases">
        <title>Genomic Encyclopedia of Type Strains, Phase IV (KMG-IV): sequencing the most valuable type-strain genomes for metagenomic binning, comparative biology and taxonomic classification.</title>
        <authorList>
            <person name="Goeker M."/>
        </authorList>
    </citation>
    <scope>NUCLEOTIDE SEQUENCE [LARGE SCALE GENOMIC DNA]</scope>
    <source>
        <strain evidence="1 2">DSM 23606</strain>
    </source>
</reference>
<evidence type="ECO:0000313" key="1">
    <source>
        <dbReference type="EMBL" id="PWV61608.1"/>
    </source>
</evidence>
<organism evidence="1 2">
    <name type="scientific">Plasticicumulans acidivorans</name>
    <dbReference type="NCBI Taxonomy" id="886464"/>
    <lineage>
        <taxon>Bacteria</taxon>
        <taxon>Pseudomonadati</taxon>
        <taxon>Pseudomonadota</taxon>
        <taxon>Gammaproteobacteria</taxon>
        <taxon>Candidatus Competibacteraceae</taxon>
        <taxon>Plasticicumulans</taxon>
    </lineage>
</organism>
<gene>
    <name evidence="1" type="ORF">C7443_10536</name>
</gene>
<evidence type="ECO:0000313" key="2">
    <source>
        <dbReference type="Proteomes" id="UP000246569"/>
    </source>
</evidence>
<comment type="caution">
    <text evidence="1">The sequence shown here is derived from an EMBL/GenBank/DDBJ whole genome shotgun (WGS) entry which is preliminary data.</text>
</comment>
<dbReference type="EMBL" id="QGTJ01000005">
    <property type="protein sequence ID" value="PWV61608.1"/>
    <property type="molecule type" value="Genomic_DNA"/>
</dbReference>
<dbReference type="OrthoDB" id="9823231at2"/>
<dbReference type="AlphaFoldDB" id="A0A317MUM6"/>
<proteinExistence type="predicted"/>
<sequence>MHRVTHLENYLNSGKCFHTTVQDNISATGKFGSGKLRGVCFRVSYEWLVATWKGRAFDLGTLDGETVYRKQLTYLDEADTLRGLGYDAWFRNANSLSQTTLQLWGQPHGHACAPPLSSANLATLNVFAADGQGNPPDMAAIIGFFGDQQQLWGHATAYCCRNDVPQCFDINDGIYVFSAQDERPAEMQRWIRAQYCTTDKIRDFVVYPIY</sequence>